<dbReference type="Pfam" id="PF22513">
    <property type="entry name" value="FitA-like_RHH"/>
    <property type="match status" value="1"/>
</dbReference>
<dbReference type="InterPro" id="IPR053853">
    <property type="entry name" value="FitA-like_RHH"/>
</dbReference>
<reference evidence="2 3" key="1">
    <citation type="submission" date="2017-10" db="EMBL/GenBank/DDBJ databases">
        <title>Sequencing the genomes of 1000 actinobacteria strains.</title>
        <authorList>
            <person name="Klenk H.-P."/>
        </authorList>
    </citation>
    <scope>NUCLEOTIDE SEQUENCE [LARGE SCALE GENOMIC DNA]</scope>
    <source>
        <strain evidence="2 3">DSM 15597</strain>
    </source>
</reference>
<dbReference type="InterPro" id="IPR010985">
    <property type="entry name" value="Ribbon_hlx_hlx"/>
</dbReference>
<dbReference type="AlphaFoldDB" id="A0A2A9CR08"/>
<evidence type="ECO:0000259" key="1">
    <source>
        <dbReference type="Pfam" id="PF22513"/>
    </source>
</evidence>
<proteinExistence type="predicted"/>
<dbReference type="EMBL" id="PDJC01000001">
    <property type="protein sequence ID" value="PFG16853.1"/>
    <property type="molecule type" value="Genomic_DNA"/>
</dbReference>
<accession>A0A2A9CR08</accession>
<evidence type="ECO:0000313" key="2">
    <source>
        <dbReference type="EMBL" id="PFG16853.1"/>
    </source>
</evidence>
<feature type="domain" description="Antitoxin FitA-like ribbon-helix-helix" evidence="1">
    <location>
        <begin position="48"/>
        <end position="83"/>
    </location>
</feature>
<dbReference type="SUPFAM" id="SSF47598">
    <property type="entry name" value="Ribbon-helix-helix"/>
    <property type="match status" value="1"/>
</dbReference>
<organism evidence="2 3">
    <name type="scientific">Propionicimonas paludicola</name>
    <dbReference type="NCBI Taxonomy" id="185243"/>
    <lineage>
        <taxon>Bacteria</taxon>
        <taxon>Bacillati</taxon>
        <taxon>Actinomycetota</taxon>
        <taxon>Actinomycetes</taxon>
        <taxon>Propionibacteriales</taxon>
        <taxon>Nocardioidaceae</taxon>
        <taxon>Propionicimonas</taxon>
    </lineage>
</organism>
<evidence type="ECO:0000313" key="3">
    <source>
        <dbReference type="Proteomes" id="UP000226079"/>
    </source>
</evidence>
<gene>
    <name evidence="2" type="ORF">ATK74_1408</name>
</gene>
<keyword evidence="3" id="KW-1185">Reference proteome</keyword>
<dbReference type="Proteomes" id="UP000226079">
    <property type="component" value="Unassembled WGS sequence"/>
</dbReference>
<name>A0A2A9CR08_9ACTN</name>
<sequence length="122" mass="13456">MQAPPIDLSLKAKPVGGCQPAYVRKLPVYGDERWLPLWRRGSHNGSMPNIQIKDVPEDTHAVLRQRASQSHQSLQEYLRSRLIAEAAQPTLDEVLARAGGRAGGSLPLADAVSALRFDRARH</sequence>
<comment type="caution">
    <text evidence="2">The sequence shown here is derived from an EMBL/GenBank/DDBJ whole genome shotgun (WGS) entry which is preliminary data.</text>
</comment>
<dbReference type="GO" id="GO:0006355">
    <property type="term" value="P:regulation of DNA-templated transcription"/>
    <property type="evidence" value="ECO:0007669"/>
    <property type="project" value="InterPro"/>
</dbReference>
<protein>
    <recommendedName>
        <fullName evidence="1">Antitoxin FitA-like ribbon-helix-helix domain-containing protein</fullName>
    </recommendedName>
</protein>